<sequence precursor="true">MHKQIFTATALLITNVLWTTSYSTAQSTGGIAGPLGTLNFNFGQSSSRSISSTTPSITTMDGYPGSITSGTVRPFVVGLTPVVGNFPVIVDHSAMATQNELNKLFNSQAVLRNKRLSSYLQRAHRAESDGNTRMAKANYRRALSMASEPLRSAILYRLKN</sequence>
<comment type="caution">
    <text evidence="2">The sequence shown here is derived from an EMBL/GenBank/DDBJ whole genome shotgun (WGS) entry which is preliminary data.</text>
</comment>
<dbReference type="EMBL" id="SJPX01000004">
    <property type="protein sequence ID" value="TWU49359.1"/>
    <property type="molecule type" value="Genomic_DNA"/>
</dbReference>
<keyword evidence="3" id="KW-1185">Reference proteome</keyword>
<feature type="chain" id="PRO_5022695637" description="Tetratricopeptide repeat protein" evidence="1">
    <location>
        <begin position="26"/>
        <end position="160"/>
    </location>
</feature>
<gene>
    <name evidence="2" type="ORF">Poly59_39740</name>
</gene>
<evidence type="ECO:0000313" key="2">
    <source>
        <dbReference type="EMBL" id="TWU49359.1"/>
    </source>
</evidence>
<keyword evidence="1" id="KW-0732">Signal</keyword>
<dbReference type="OrthoDB" id="282804at2"/>
<name>A0A5C6EPR6_9BACT</name>
<protein>
    <recommendedName>
        <fullName evidence="4">Tetratricopeptide repeat protein</fullName>
    </recommendedName>
</protein>
<dbReference type="Proteomes" id="UP000317977">
    <property type="component" value="Unassembled WGS sequence"/>
</dbReference>
<accession>A0A5C6EPR6</accession>
<reference evidence="2 3" key="1">
    <citation type="submission" date="2019-02" db="EMBL/GenBank/DDBJ databases">
        <title>Deep-cultivation of Planctomycetes and their phenomic and genomic characterization uncovers novel biology.</title>
        <authorList>
            <person name="Wiegand S."/>
            <person name="Jogler M."/>
            <person name="Boedeker C."/>
            <person name="Pinto D."/>
            <person name="Vollmers J."/>
            <person name="Rivas-Marin E."/>
            <person name="Kohn T."/>
            <person name="Peeters S.H."/>
            <person name="Heuer A."/>
            <person name="Rast P."/>
            <person name="Oberbeckmann S."/>
            <person name="Bunk B."/>
            <person name="Jeske O."/>
            <person name="Meyerdierks A."/>
            <person name="Storesund J.E."/>
            <person name="Kallscheuer N."/>
            <person name="Luecker S."/>
            <person name="Lage O.M."/>
            <person name="Pohl T."/>
            <person name="Merkel B.J."/>
            <person name="Hornburger P."/>
            <person name="Mueller R.-W."/>
            <person name="Bruemmer F."/>
            <person name="Labrenz M."/>
            <person name="Spormann A.M."/>
            <person name="Op Den Camp H."/>
            <person name="Overmann J."/>
            <person name="Amann R."/>
            <person name="Jetten M.S.M."/>
            <person name="Mascher T."/>
            <person name="Medema M.H."/>
            <person name="Devos D.P."/>
            <person name="Kaster A.-K."/>
            <person name="Ovreas L."/>
            <person name="Rohde M."/>
            <person name="Galperin M.Y."/>
            <person name="Jogler C."/>
        </authorList>
    </citation>
    <scope>NUCLEOTIDE SEQUENCE [LARGE SCALE GENOMIC DNA]</scope>
    <source>
        <strain evidence="2 3">Poly59</strain>
    </source>
</reference>
<organism evidence="2 3">
    <name type="scientific">Rubripirellula reticaptiva</name>
    <dbReference type="NCBI Taxonomy" id="2528013"/>
    <lineage>
        <taxon>Bacteria</taxon>
        <taxon>Pseudomonadati</taxon>
        <taxon>Planctomycetota</taxon>
        <taxon>Planctomycetia</taxon>
        <taxon>Pirellulales</taxon>
        <taxon>Pirellulaceae</taxon>
        <taxon>Rubripirellula</taxon>
    </lineage>
</organism>
<dbReference type="AlphaFoldDB" id="A0A5C6EPR6"/>
<dbReference type="RefSeq" id="WP_146535628.1">
    <property type="nucleotide sequence ID" value="NZ_SJPX01000004.1"/>
</dbReference>
<evidence type="ECO:0000256" key="1">
    <source>
        <dbReference type="SAM" id="SignalP"/>
    </source>
</evidence>
<evidence type="ECO:0000313" key="3">
    <source>
        <dbReference type="Proteomes" id="UP000317977"/>
    </source>
</evidence>
<proteinExistence type="predicted"/>
<evidence type="ECO:0008006" key="4">
    <source>
        <dbReference type="Google" id="ProtNLM"/>
    </source>
</evidence>
<feature type="signal peptide" evidence="1">
    <location>
        <begin position="1"/>
        <end position="25"/>
    </location>
</feature>